<dbReference type="AlphaFoldDB" id="A0A4Y2WTT9"/>
<keyword evidence="2" id="KW-1185">Reference proteome</keyword>
<evidence type="ECO:0000313" key="1">
    <source>
        <dbReference type="EMBL" id="GBO40813.1"/>
    </source>
</evidence>
<proteinExistence type="predicted"/>
<name>A0A4Y2WTT9_ARAVE</name>
<evidence type="ECO:0000313" key="2">
    <source>
        <dbReference type="Proteomes" id="UP000499080"/>
    </source>
</evidence>
<sequence length="142" mass="16030">MYTLPKCGLPVTKLPSTDDKANVYSRANFLEIDGVCTLRVSLDMRDRWKRIFISRRNSSGFNSKTIPLFLAKTAVCCPPRTSNTPETLITASFALCNEIIMFFHHEDIGIDLYTVIDATSMNIIRVILEDKTVPAVADWVQK</sequence>
<dbReference type="Proteomes" id="UP000499080">
    <property type="component" value="Unassembled WGS sequence"/>
</dbReference>
<gene>
    <name evidence="1" type="ORF">AVEN_102066_1</name>
</gene>
<organism evidence="1 2">
    <name type="scientific">Araneus ventricosus</name>
    <name type="common">Orbweaver spider</name>
    <name type="synonym">Epeira ventricosa</name>
    <dbReference type="NCBI Taxonomy" id="182803"/>
    <lineage>
        <taxon>Eukaryota</taxon>
        <taxon>Metazoa</taxon>
        <taxon>Ecdysozoa</taxon>
        <taxon>Arthropoda</taxon>
        <taxon>Chelicerata</taxon>
        <taxon>Arachnida</taxon>
        <taxon>Araneae</taxon>
        <taxon>Araneomorphae</taxon>
        <taxon>Entelegynae</taxon>
        <taxon>Araneoidea</taxon>
        <taxon>Araneidae</taxon>
        <taxon>Araneus</taxon>
    </lineage>
</organism>
<dbReference type="EMBL" id="BGPR01066189">
    <property type="protein sequence ID" value="GBO40813.1"/>
    <property type="molecule type" value="Genomic_DNA"/>
</dbReference>
<comment type="caution">
    <text evidence="1">The sequence shown here is derived from an EMBL/GenBank/DDBJ whole genome shotgun (WGS) entry which is preliminary data.</text>
</comment>
<reference evidence="1 2" key="1">
    <citation type="journal article" date="2019" name="Sci. Rep.">
        <title>Orb-weaving spider Araneus ventricosus genome elucidates the spidroin gene catalogue.</title>
        <authorList>
            <person name="Kono N."/>
            <person name="Nakamura H."/>
            <person name="Ohtoshi R."/>
            <person name="Moran D.A.P."/>
            <person name="Shinohara A."/>
            <person name="Yoshida Y."/>
            <person name="Fujiwara M."/>
            <person name="Mori M."/>
            <person name="Tomita M."/>
            <person name="Arakawa K."/>
        </authorList>
    </citation>
    <scope>NUCLEOTIDE SEQUENCE [LARGE SCALE GENOMIC DNA]</scope>
</reference>
<protein>
    <submittedName>
        <fullName evidence="1">Uncharacterized protein</fullName>
    </submittedName>
</protein>
<accession>A0A4Y2WTT9</accession>